<dbReference type="Pfam" id="PF01041">
    <property type="entry name" value="DegT_DnrJ_EryC1"/>
    <property type="match status" value="1"/>
</dbReference>
<dbReference type="GO" id="GO:0008483">
    <property type="term" value="F:transaminase activity"/>
    <property type="evidence" value="ECO:0007669"/>
    <property type="project" value="UniProtKB-KW"/>
</dbReference>
<dbReference type="CDD" id="cd00616">
    <property type="entry name" value="AHBA_syn"/>
    <property type="match status" value="1"/>
</dbReference>
<protein>
    <submittedName>
        <fullName evidence="4">Aminotransferase</fullName>
    </submittedName>
</protein>
<evidence type="ECO:0000313" key="4">
    <source>
        <dbReference type="EMBL" id="ODR57531.1"/>
    </source>
</evidence>
<keyword evidence="4" id="KW-0808">Transferase</keyword>
<evidence type="ECO:0000256" key="3">
    <source>
        <dbReference type="RuleBase" id="RU004508"/>
    </source>
</evidence>
<evidence type="ECO:0000256" key="1">
    <source>
        <dbReference type="ARBA" id="ARBA00022898"/>
    </source>
</evidence>
<dbReference type="Gene3D" id="3.90.1150.10">
    <property type="entry name" value="Aspartate Aminotransferase, domain 1"/>
    <property type="match status" value="1"/>
</dbReference>
<gene>
    <name evidence="4" type="ORF">BEI63_10480</name>
</gene>
<dbReference type="InterPro" id="IPR015424">
    <property type="entry name" value="PyrdxlP-dep_Trfase"/>
</dbReference>
<comment type="similarity">
    <text evidence="2 3">Belongs to the DegT/DnrJ/EryC1 family.</text>
</comment>
<dbReference type="PANTHER" id="PTHR30244:SF36">
    <property type="entry name" value="3-OXO-GLUCOSE-6-PHOSPHATE:GLUTAMATE AMINOTRANSFERASE"/>
    <property type="match status" value="1"/>
</dbReference>
<organism evidence="4 5">
    <name type="scientific">Eisenbergiella tayi</name>
    <dbReference type="NCBI Taxonomy" id="1432052"/>
    <lineage>
        <taxon>Bacteria</taxon>
        <taxon>Bacillati</taxon>
        <taxon>Bacillota</taxon>
        <taxon>Clostridia</taxon>
        <taxon>Lachnospirales</taxon>
        <taxon>Lachnospiraceae</taxon>
        <taxon>Eisenbergiella</taxon>
    </lineage>
</organism>
<dbReference type="PANTHER" id="PTHR30244">
    <property type="entry name" value="TRANSAMINASE"/>
    <property type="match status" value="1"/>
</dbReference>
<sequence length="367" mass="41423">MKNRILYNDFREMHKKIGTDLDEAYRKVINKSWFINGDEVEQFEREFADYCGTKYCVGVGNGLDALRLILLAYEVGNGDEVIVPSNTFIATCLAISYTGAIPVLVEPEINDNNINVLKIEEKITKRTKAIMAVHLYGRIAQMEKIEALAQKYGLLVIEDAAQAHGAARDGKKAGSIGNAAGFSFYPGKNLGALGDAGAVTTDDIRIREKVKALGNYGSTEKYQHDLKGINSRLDELQAAFLRVKLRNLDVWTSERREIARKYYAGIYNPLIRLPLYEDNGANVYHIFPVFCNKRDLLKQHLEKHGIQTLVHYPIPIHMQKAYADNGWIKGDFPVAEYISDHELSIPLYPGLKTEEIDYIISCINNFK</sequence>
<dbReference type="InterPro" id="IPR000653">
    <property type="entry name" value="DegT/StrS_aminotransferase"/>
</dbReference>
<dbReference type="EMBL" id="MEHD01000021">
    <property type="protein sequence ID" value="ODR57531.1"/>
    <property type="molecule type" value="Genomic_DNA"/>
</dbReference>
<dbReference type="InterPro" id="IPR015422">
    <property type="entry name" value="PyrdxlP-dep_Trfase_small"/>
</dbReference>
<dbReference type="Gene3D" id="3.40.640.10">
    <property type="entry name" value="Type I PLP-dependent aspartate aminotransferase-like (Major domain)"/>
    <property type="match status" value="1"/>
</dbReference>
<dbReference type="SUPFAM" id="SSF53383">
    <property type="entry name" value="PLP-dependent transferases"/>
    <property type="match status" value="1"/>
</dbReference>
<keyword evidence="4" id="KW-0032">Aminotransferase</keyword>
<reference evidence="4 5" key="1">
    <citation type="submission" date="2016-08" db="EMBL/GenBank/DDBJ databases">
        <title>Characterization of Isolates of Eisenbergiella tayi Derived from Blood Cultures, Using Whole Genome Sequencing.</title>
        <authorList>
            <person name="Bernier A.-M."/>
            <person name="Burdz T."/>
            <person name="Wiebe D."/>
            <person name="Bernard K."/>
        </authorList>
    </citation>
    <scope>NUCLEOTIDE SEQUENCE [LARGE SCALE GENOMIC DNA]</scope>
    <source>
        <strain evidence="4 5">NML120146</strain>
    </source>
</reference>
<accession>A0ABX3AHL7</accession>
<name>A0ABX3AHL7_9FIRM</name>
<keyword evidence="5" id="KW-1185">Reference proteome</keyword>
<proteinExistence type="inferred from homology"/>
<dbReference type="Proteomes" id="UP000094869">
    <property type="component" value="Unassembled WGS sequence"/>
</dbReference>
<evidence type="ECO:0000313" key="5">
    <source>
        <dbReference type="Proteomes" id="UP000094869"/>
    </source>
</evidence>
<keyword evidence="1 3" id="KW-0663">Pyridoxal phosphate</keyword>
<dbReference type="RefSeq" id="WP_044968520.1">
    <property type="nucleotide sequence ID" value="NZ_JAQCZP010000010.1"/>
</dbReference>
<dbReference type="InterPro" id="IPR015421">
    <property type="entry name" value="PyrdxlP-dep_Trfase_major"/>
</dbReference>
<evidence type="ECO:0000256" key="2">
    <source>
        <dbReference type="ARBA" id="ARBA00037999"/>
    </source>
</evidence>
<dbReference type="PIRSF" id="PIRSF000390">
    <property type="entry name" value="PLP_StrS"/>
    <property type="match status" value="1"/>
</dbReference>
<comment type="caution">
    <text evidence="4">The sequence shown here is derived from an EMBL/GenBank/DDBJ whole genome shotgun (WGS) entry which is preliminary data.</text>
</comment>